<dbReference type="OMA" id="CADKKRV"/>
<dbReference type="AlphaFoldDB" id="A0A1A8AT44"/>
<reference evidence="6" key="2">
    <citation type="submission" date="2016-06" db="EMBL/GenBank/DDBJ databases">
        <title>The genome of a short-lived fish provides insights into sex chromosome evolution and the genetic control of aging.</title>
        <authorList>
            <person name="Reichwald K."/>
            <person name="Felder M."/>
            <person name="Petzold A."/>
            <person name="Koch P."/>
            <person name="Groth M."/>
            <person name="Platzer M."/>
        </authorList>
    </citation>
    <scope>NUCLEOTIDE SEQUENCE</scope>
    <source>
        <tissue evidence="6">Brain</tissue>
    </source>
</reference>
<dbReference type="InterPro" id="IPR025252">
    <property type="entry name" value="DUF4200"/>
</dbReference>
<dbReference type="KEGG" id="nfu:107388799"/>
<dbReference type="PANTHER" id="PTHR21683">
    <property type="entry name" value="COILED-COIL DOMAIN-CONTAINING PROTEIN 42 LIKE-2-LIKE-RELATED"/>
    <property type="match status" value="1"/>
</dbReference>
<feature type="compositionally biased region" description="Basic and acidic residues" evidence="3">
    <location>
        <begin position="41"/>
        <end position="51"/>
    </location>
</feature>
<feature type="region of interest" description="Disordered" evidence="3">
    <location>
        <begin position="41"/>
        <end position="64"/>
    </location>
</feature>
<dbReference type="GO" id="GO:0005856">
    <property type="term" value="C:cytoskeleton"/>
    <property type="evidence" value="ECO:0007669"/>
    <property type="project" value="UniProtKB-ARBA"/>
</dbReference>
<dbReference type="Proteomes" id="UP000822369">
    <property type="component" value="Chromosome 4"/>
</dbReference>
<sequence>MAAAEMAASRKRMDVLSGVVPELKDIASAIDHLTKEDEAEELKRSLEDRKQTLQNSKQEQKELQESIREVRHNVFMKVLHSEKVRQIAEKEMKMMQEVDAETEKLKKEKATLMKRKEEMQREIGTYSPYRDFLEDVCKTSGHKNADDFATYYRNMLSLKEKFTEERKQRQEKKEHLTKELRTVEEQKTLQWLQRTNQLAELEEELKKAQSETLKWEREWSRIQTMKAESAQTQNCIKFSIQNTYEMCGYKITDQNVDDTTRQLKEIKAFIQEISEITKQYQKSLQS</sequence>
<evidence type="ECO:0000256" key="3">
    <source>
        <dbReference type="SAM" id="MobiDB-lite"/>
    </source>
</evidence>
<dbReference type="EMBL" id="HADY01018930">
    <property type="protein sequence ID" value="SBP57415.1"/>
    <property type="molecule type" value="Transcribed_RNA"/>
</dbReference>
<feature type="coiled-coil region" evidence="2">
    <location>
        <begin position="159"/>
        <end position="218"/>
    </location>
</feature>
<reference evidence="5" key="3">
    <citation type="submission" date="2020-03" db="EMBL/GenBank/DDBJ databases">
        <title>Intra-Species Differences in Population Size shape Life History and Genome Evolution.</title>
        <authorList>
            <person name="Willemsen D."/>
            <person name="Cui R."/>
            <person name="Valenzano D.R."/>
        </authorList>
    </citation>
    <scope>NUCLEOTIDE SEQUENCE</scope>
    <source>
        <strain evidence="5">GRZ</strain>
        <tissue evidence="5">Whole</tissue>
    </source>
</reference>
<dbReference type="PANTHER" id="PTHR21683:SF2">
    <property type="entry name" value="COILED-COIL DOMAIN-CONTAINING PROTEIN 42 LIKE-2-LIKE"/>
    <property type="match status" value="1"/>
</dbReference>
<accession>A0A1A8AT44</accession>
<dbReference type="Pfam" id="PF13863">
    <property type="entry name" value="DUF4200"/>
    <property type="match status" value="1"/>
</dbReference>
<proteinExistence type="predicted"/>
<gene>
    <name evidence="6" type="primary">CCDC42B</name>
    <name evidence="5" type="ORF">G4P62_012768</name>
</gene>
<reference evidence="6" key="1">
    <citation type="submission" date="2016-05" db="EMBL/GenBank/DDBJ databases">
        <authorList>
            <person name="Lavstsen T."/>
            <person name="Jespersen J.S."/>
        </authorList>
    </citation>
    <scope>NUCLEOTIDE SEQUENCE</scope>
    <source>
        <tissue evidence="6">Brain</tissue>
    </source>
</reference>
<dbReference type="EMBL" id="JAAVVJ010000004">
    <property type="protein sequence ID" value="KAF7224465.1"/>
    <property type="molecule type" value="Genomic_DNA"/>
</dbReference>
<name>A0A1A8AT44_NOTFU</name>
<dbReference type="EMBL" id="HAEJ01016550">
    <property type="protein sequence ID" value="SBS57007.1"/>
    <property type="molecule type" value="Transcribed_RNA"/>
</dbReference>
<evidence type="ECO:0000313" key="5">
    <source>
        <dbReference type="EMBL" id="KAF7224465.1"/>
    </source>
</evidence>
<dbReference type="OrthoDB" id="10264298at2759"/>
<organism evidence="6">
    <name type="scientific">Nothobranchius furzeri</name>
    <name type="common">Turquoise killifish</name>
    <dbReference type="NCBI Taxonomy" id="105023"/>
    <lineage>
        <taxon>Eukaryota</taxon>
        <taxon>Metazoa</taxon>
        <taxon>Chordata</taxon>
        <taxon>Craniata</taxon>
        <taxon>Vertebrata</taxon>
        <taxon>Euteleostomi</taxon>
        <taxon>Actinopterygii</taxon>
        <taxon>Neopterygii</taxon>
        <taxon>Teleostei</taxon>
        <taxon>Neoteleostei</taxon>
        <taxon>Acanthomorphata</taxon>
        <taxon>Ovalentaria</taxon>
        <taxon>Atherinomorphae</taxon>
        <taxon>Cyprinodontiformes</taxon>
        <taxon>Nothobranchiidae</taxon>
        <taxon>Nothobranchius</taxon>
    </lineage>
</organism>
<dbReference type="GeneID" id="107388799"/>
<feature type="domain" description="DUF4200" evidence="4">
    <location>
        <begin position="34"/>
        <end position="138"/>
    </location>
</feature>
<keyword evidence="1 2" id="KW-0175">Coiled coil</keyword>
<evidence type="ECO:0000256" key="2">
    <source>
        <dbReference type="SAM" id="Coils"/>
    </source>
</evidence>
<dbReference type="InterPro" id="IPR051147">
    <property type="entry name" value="CFAP_domain-containing"/>
</dbReference>
<evidence type="ECO:0000313" key="6">
    <source>
        <dbReference type="EMBL" id="SBP57415.1"/>
    </source>
</evidence>
<evidence type="ECO:0000256" key="1">
    <source>
        <dbReference type="ARBA" id="ARBA00023054"/>
    </source>
</evidence>
<protein>
    <submittedName>
        <fullName evidence="6">Coiled-coil domain containing 42B</fullName>
    </submittedName>
    <submittedName>
        <fullName evidence="5">Coiled-coil domain-containing protein 42-like protein</fullName>
    </submittedName>
</protein>
<evidence type="ECO:0000259" key="4">
    <source>
        <dbReference type="Pfam" id="PF13863"/>
    </source>
</evidence>